<reference evidence="2 3" key="1">
    <citation type="submission" date="2023-03" db="EMBL/GenBank/DDBJ databases">
        <title>WGS of Gossypium arboreum.</title>
        <authorList>
            <person name="Yu D."/>
        </authorList>
    </citation>
    <scope>NUCLEOTIDE SEQUENCE [LARGE SCALE GENOMIC DNA]</scope>
    <source>
        <tissue evidence="2">Leaf</tissue>
    </source>
</reference>
<dbReference type="Proteomes" id="UP001358586">
    <property type="component" value="Chromosome 5"/>
</dbReference>
<evidence type="ECO:0000313" key="3">
    <source>
        <dbReference type="Proteomes" id="UP001358586"/>
    </source>
</evidence>
<keyword evidence="3" id="KW-1185">Reference proteome</keyword>
<organism evidence="2 3">
    <name type="scientific">Gossypium arboreum</name>
    <name type="common">Tree cotton</name>
    <name type="synonym">Gossypium nanking</name>
    <dbReference type="NCBI Taxonomy" id="29729"/>
    <lineage>
        <taxon>Eukaryota</taxon>
        <taxon>Viridiplantae</taxon>
        <taxon>Streptophyta</taxon>
        <taxon>Embryophyta</taxon>
        <taxon>Tracheophyta</taxon>
        <taxon>Spermatophyta</taxon>
        <taxon>Magnoliopsida</taxon>
        <taxon>eudicotyledons</taxon>
        <taxon>Gunneridae</taxon>
        <taxon>Pentapetalae</taxon>
        <taxon>rosids</taxon>
        <taxon>malvids</taxon>
        <taxon>Malvales</taxon>
        <taxon>Malvaceae</taxon>
        <taxon>Malvoideae</taxon>
        <taxon>Gossypium</taxon>
    </lineage>
</organism>
<accession>A0ABR0Q2A9</accession>
<feature type="domain" description="Aminotransferase-like plant mobile" evidence="1">
    <location>
        <begin position="6"/>
        <end position="112"/>
    </location>
</feature>
<name>A0ABR0Q2A9_GOSAR</name>
<dbReference type="InterPro" id="IPR019557">
    <property type="entry name" value="AminoTfrase-like_pln_mobile"/>
</dbReference>
<dbReference type="PANTHER" id="PTHR46033:SF8">
    <property type="entry name" value="PROTEIN MAINTENANCE OF MERISTEMS-LIKE"/>
    <property type="match status" value="1"/>
</dbReference>
<comment type="caution">
    <text evidence="2">The sequence shown here is derived from an EMBL/GenBank/DDBJ whole genome shotgun (WGS) entry which is preliminary data.</text>
</comment>
<proteinExistence type="predicted"/>
<gene>
    <name evidence="2" type="ORF">PVK06_017277</name>
</gene>
<dbReference type="EMBL" id="JARKNE010000005">
    <property type="protein sequence ID" value="KAK5833445.1"/>
    <property type="molecule type" value="Genomic_DNA"/>
</dbReference>
<sequence length="126" mass="14595">MLGRCKPDPTLISVLVERWRPETQTFHLLYGEYTITLEDIALQLGLQVDVLVVTRSMVVPSKEDLYKAFLGKVPNKFQGGWIDMKWLETNFKYLPLNVSDVIKEQYNRAFILSHGRGGGYHFYVLE</sequence>
<dbReference type="PANTHER" id="PTHR46033">
    <property type="entry name" value="PROTEIN MAIN-LIKE 2"/>
    <property type="match status" value="1"/>
</dbReference>
<dbReference type="Pfam" id="PF10536">
    <property type="entry name" value="PMD"/>
    <property type="match status" value="1"/>
</dbReference>
<evidence type="ECO:0000313" key="2">
    <source>
        <dbReference type="EMBL" id="KAK5833445.1"/>
    </source>
</evidence>
<evidence type="ECO:0000259" key="1">
    <source>
        <dbReference type="Pfam" id="PF10536"/>
    </source>
</evidence>
<dbReference type="InterPro" id="IPR044824">
    <property type="entry name" value="MAIN-like"/>
</dbReference>
<protein>
    <recommendedName>
        <fullName evidence="1">Aminotransferase-like plant mobile domain-containing protein</fullName>
    </recommendedName>
</protein>